<accession>A0A0L0FZG1</accession>
<dbReference type="AlphaFoldDB" id="A0A0L0FZG1"/>
<evidence type="ECO:0000313" key="1">
    <source>
        <dbReference type="EMBL" id="KNC82019.1"/>
    </source>
</evidence>
<dbReference type="Proteomes" id="UP000054560">
    <property type="component" value="Unassembled WGS sequence"/>
</dbReference>
<proteinExistence type="predicted"/>
<evidence type="ECO:0000313" key="2">
    <source>
        <dbReference type="Proteomes" id="UP000054560"/>
    </source>
</evidence>
<gene>
    <name evidence="1" type="ORF">SARC_05679</name>
</gene>
<feature type="non-terminal residue" evidence="1">
    <location>
        <position position="120"/>
    </location>
</feature>
<name>A0A0L0FZG1_9EUKA</name>
<sequence length="120" mass="12696">KPKSRLGTSATRGTKKKQKHVQISDAGWLSKSGISLSKHCIVALYFLLLCICPELTAAQCSSAGIQKNTAVGVSCLCTSRYYGTSCESQNVEVACDNTPNYYTIGNDAAIANTIVSGQSV</sequence>
<reference evidence="1 2" key="1">
    <citation type="submission" date="2011-02" db="EMBL/GenBank/DDBJ databases">
        <title>The Genome Sequence of Sphaeroforma arctica JP610.</title>
        <authorList>
            <consortium name="The Broad Institute Genome Sequencing Platform"/>
            <person name="Russ C."/>
            <person name="Cuomo C."/>
            <person name="Young S.K."/>
            <person name="Zeng Q."/>
            <person name="Gargeya S."/>
            <person name="Alvarado L."/>
            <person name="Berlin A."/>
            <person name="Chapman S.B."/>
            <person name="Chen Z."/>
            <person name="Freedman E."/>
            <person name="Gellesch M."/>
            <person name="Goldberg J."/>
            <person name="Griggs A."/>
            <person name="Gujja S."/>
            <person name="Heilman E."/>
            <person name="Heiman D."/>
            <person name="Howarth C."/>
            <person name="Mehta T."/>
            <person name="Neiman D."/>
            <person name="Pearson M."/>
            <person name="Roberts A."/>
            <person name="Saif S."/>
            <person name="Shea T."/>
            <person name="Shenoy N."/>
            <person name="Sisk P."/>
            <person name="Stolte C."/>
            <person name="Sykes S."/>
            <person name="White J."/>
            <person name="Yandava C."/>
            <person name="Burger G."/>
            <person name="Gray M.W."/>
            <person name="Holland P.W.H."/>
            <person name="King N."/>
            <person name="Lang F.B.F."/>
            <person name="Roger A.J."/>
            <person name="Ruiz-Trillo I."/>
            <person name="Haas B."/>
            <person name="Nusbaum C."/>
            <person name="Birren B."/>
        </authorList>
    </citation>
    <scope>NUCLEOTIDE SEQUENCE [LARGE SCALE GENOMIC DNA]</scope>
    <source>
        <strain evidence="1 2">JP610</strain>
    </source>
</reference>
<dbReference type="EMBL" id="KQ241967">
    <property type="protein sequence ID" value="KNC82019.1"/>
    <property type="molecule type" value="Genomic_DNA"/>
</dbReference>
<feature type="non-terminal residue" evidence="1">
    <location>
        <position position="1"/>
    </location>
</feature>
<evidence type="ECO:0008006" key="3">
    <source>
        <dbReference type="Google" id="ProtNLM"/>
    </source>
</evidence>
<keyword evidence="2" id="KW-1185">Reference proteome</keyword>
<dbReference type="RefSeq" id="XP_014155921.1">
    <property type="nucleotide sequence ID" value="XM_014300446.1"/>
</dbReference>
<organism evidence="1 2">
    <name type="scientific">Sphaeroforma arctica JP610</name>
    <dbReference type="NCBI Taxonomy" id="667725"/>
    <lineage>
        <taxon>Eukaryota</taxon>
        <taxon>Ichthyosporea</taxon>
        <taxon>Ichthyophonida</taxon>
        <taxon>Sphaeroforma</taxon>
    </lineage>
</organism>
<protein>
    <recommendedName>
        <fullName evidence="3">EGF-like domain-containing protein</fullName>
    </recommendedName>
</protein>
<dbReference type="GeneID" id="25906183"/>